<reference evidence="2" key="1">
    <citation type="journal article" date="2014" name="Science">
        <title>The coffee genome provides insight into the convergent evolution of caffeine biosynthesis.</title>
        <authorList>
            <person name="Denoeud F."/>
            <person name="Carretero-Paulet L."/>
            <person name="Dereeper A."/>
            <person name="Droc G."/>
            <person name="Guyot R."/>
            <person name="Pietrella M."/>
            <person name="Zheng C."/>
            <person name="Alberti A."/>
            <person name="Anthony F."/>
            <person name="Aprea G."/>
            <person name="Aury J.M."/>
            <person name="Bento P."/>
            <person name="Bernard M."/>
            <person name="Bocs S."/>
            <person name="Campa C."/>
            <person name="Cenci A."/>
            <person name="Combes M.C."/>
            <person name="Crouzillat D."/>
            <person name="Da Silva C."/>
            <person name="Daddiego L."/>
            <person name="De Bellis F."/>
            <person name="Dussert S."/>
            <person name="Garsmeur O."/>
            <person name="Gayraud T."/>
            <person name="Guignon V."/>
            <person name="Jahn K."/>
            <person name="Jamilloux V."/>
            <person name="Joet T."/>
            <person name="Labadie K."/>
            <person name="Lan T."/>
            <person name="Leclercq J."/>
            <person name="Lepelley M."/>
            <person name="Leroy T."/>
            <person name="Li L.T."/>
            <person name="Librado P."/>
            <person name="Lopez L."/>
            <person name="Munoz A."/>
            <person name="Noel B."/>
            <person name="Pallavicini A."/>
            <person name="Perrotta G."/>
            <person name="Poncet V."/>
            <person name="Pot D."/>
            <person name="Priyono X."/>
            <person name="Rigoreau M."/>
            <person name="Rouard M."/>
            <person name="Rozas J."/>
            <person name="Tranchant-Dubreuil C."/>
            <person name="VanBuren R."/>
            <person name="Zhang Q."/>
            <person name="Andrade A.C."/>
            <person name="Argout X."/>
            <person name="Bertrand B."/>
            <person name="de Kochko A."/>
            <person name="Graziosi G."/>
            <person name="Henry R.J."/>
            <person name="Jayarama X."/>
            <person name="Ming R."/>
            <person name="Nagai C."/>
            <person name="Rounsley S."/>
            <person name="Sankoff D."/>
            <person name="Giuliano G."/>
            <person name="Albert V.A."/>
            <person name="Wincker P."/>
            <person name="Lashermes P."/>
        </authorList>
    </citation>
    <scope>NUCLEOTIDE SEQUENCE [LARGE SCALE GENOMIC DNA]</scope>
    <source>
        <strain evidence="2">cv. DH200-94</strain>
    </source>
</reference>
<keyword evidence="2" id="KW-1185">Reference proteome</keyword>
<dbReference type="AlphaFoldDB" id="A0A068UHM3"/>
<dbReference type="EMBL" id="HG739108">
    <property type="protein sequence ID" value="CDP07133.1"/>
    <property type="molecule type" value="Genomic_DNA"/>
</dbReference>
<dbReference type="Proteomes" id="UP000295252">
    <property type="component" value="Chromosome I"/>
</dbReference>
<gene>
    <name evidence="1" type="ORF">GSCOC_T00024260001</name>
</gene>
<dbReference type="Gramene" id="CDP07133">
    <property type="protein sequence ID" value="CDP07133"/>
    <property type="gene ID" value="GSCOC_T00024260001"/>
</dbReference>
<evidence type="ECO:0000313" key="2">
    <source>
        <dbReference type="Proteomes" id="UP000295252"/>
    </source>
</evidence>
<organism evidence="1 2">
    <name type="scientific">Coffea canephora</name>
    <name type="common">Robusta coffee</name>
    <dbReference type="NCBI Taxonomy" id="49390"/>
    <lineage>
        <taxon>Eukaryota</taxon>
        <taxon>Viridiplantae</taxon>
        <taxon>Streptophyta</taxon>
        <taxon>Embryophyta</taxon>
        <taxon>Tracheophyta</taxon>
        <taxon>Spermatophyta</taxon>
        <taxon>Magnoliopsida</taxon>
        <taxon>eudicotyledons</taxon>
        <taxon>Gunneridae</taxon>
        <taxon>Pentapetalae</taxon>
        <taxon>asterids</taxon>
        <taxon>lamiids</taxon>
        <taxon>Gentianales</taxon>
        <taxon>Rubiaceae</taxon>
        <taxon>Ixoroideae</taxon>
        <taxon>Gardenieae complex</taxon>
        <taxon>Bertiereae - Coffeeae clade</taxon>
        <taxon>Coffeeae</taxon>
        <taxon>Coffea</taxon>
    </lineage>
</organism>
<sequence>MEAMSCWCPSHEVYRLSSQNVLISLMIFQSGTCSRFAGFRPSLTHFSYQLQ</sequence>
<dbReference type="InParanoid" id="A0A068UHM3"/>
<name>A0A068UHM3_COFCA</name>
<protein>
    <submittedName>
        <fullName evidence="1">Uncharacterized protein</fullName>
    </submittedName>
</protein>
<accession>A0A068UHM3</accession>
<proteinExistence type="predicted"/>
<evidence type="ECO:0000313" key="1">
    <source>
        <dbReference type="EMBL" id="CDP07133.1"/>
    </source>
</evidence>